<dbReference type="AlphaFoldDB" id="A0A2Z2NMV2"/>
<dbReference type="PRINTS" id="PR00151">
    <property type="entry name" value="PORPHBDMNASE"/>
</dbReference>
<evidence type="ECO:0000259" key="10">
    <source>
        <dbReference type="Pfam" id="PF03900"/>
    </source>
</evidence>
<protein>
    <recommendedName>
        <fullName evidence="8">Porphobilinogen deaminase</fullName>
        <shortName evidence="8">PBG</shortName>
        <ecNumber evidence="8">2.5.1.61</ecNumber>
    </recommendedName>
    <alternativeName>
        <fullName evidence="8">Hydroxymethylbilane synthase</fullName>
        <shortName evidence="8">HMBS</shortName>
    </alternativeName>
    <alternativeName>
        <fullName evidence="8">Pre-uroporphyrinogen synthase</fullName>
    </alternativeName>
</protein>
<dbReference type="FunFam" id="3.30.160.40:FF:000002">
    <property type="entry name" value="Porphobilinogen deaminase"/>
    <property type="match status" value="1"/>
</dbReference>
<dbReference type="RefSeq" id="WP_088917853.1">
    <property type="nucleotide sequence ID" value="NZ_CP018632.1"/>
</dbReference>
<dbReference type="Proteomes" id="UP000250079">
    <property type="component" value="Chromosome"/>
</dbReference>
<dbReference type="SUPFAM" id="SSF53850">
    <property type="entry name" value="Periplasmic binding protein-like II"/>
    <property type="match status" value="1"/>
</dbReference>
<comment type="similarity">
    <text evidence="3 8">Belongs to the HMBS family.</text>
</comment>
<dbReference type="KEGG" id="gai:IMCC3135_12325"/>
<comment type="catalytic activity">
    <reaction evidence="7 8">
        <text>4 porphobilinogen + H2O = hydroxymethylbilane + 4 NH4(+)</text>
        <dbReference type="Rhea" id="RHEA:13185"/>
        <dbReference type="ChEBI" id="CHEBI:15377"/>
        <dbReference type="ChEBI" id="CHEBI:28938"/>
        <dbReference type="ChEBI" id="CHEBI:57845"/>
        <dbReference type="ChEBI" id="CHEBI:58126"/>
        <dbReference type="EC" id="2.5.1.61"/>
    </reaction>
</comment>
<keyword evidence="5 8" id="KW-0808">Transferase</keyword>
<comment type="subunit">
    <text evidence="4 8">Monomer.</text>
</comment>
<organism evidence="11 12">
    <name type="scientific">Granulosicoccus antarcticus IMCC3135</name>
    <dbReference type="NCBI Taxonomy" id="1192854"/>
    <lineage>
        <taxon>Bacteria</taxon>
        <taxon>Pseudomonadati</taxon>
        <taxon>Pseudomonadota</taxon>
        <taxon>Gammaproteobacteria</taxon>
        <taxon>Chromatiales</taxon>
        <taxon>Granulosicoccaceae</taxon>
        <taxon>Granulosicoccus</taxon>
    </lineage>
</organism>
<feature type="domain" description="Porphobilinogen deaminase C-terminal" evidence="10">
    <location>
        <begin position="225"/>
        <end position="294"/>
    </location>
</feature>
<evidence type="ECO:0000256" key="2">
    <source>
        <dbReference type="ARBA" id="ARBA00004735"/>
    </source>
</evidence>
<evidence type="ECO:0000256" key="5">
    <source>
        <dbReference type="ARBA" id="ARBA00022679"/>
    </source>
</evidence>
<dbReference type="PANTHER" id="PTHR11557:SF0">
    <property type="entry name" value="PORPHOBILINOGEN DEAMINASE"/>
    <property type="match status" value="1"/>
</dbReference>
<evidence type="ECO:0000259" key="9">
    <source>
        <dbReference type="Pfam" id="PF01379"/>
    </source>
</evidence>
<dbReference type="NCBIfam" id="TIGR00212">
    <property type="entry name" value="hemC"/>
    <property type="match status" value="1"/>
</dbReference>
<dbReference type="Gene3D" id="3.30.160.40">
    <property type="entry name" value="Porphobilinogen deaminase, C-terminal domain"/>
    <property type="match status" value="1"/>
</dbReference>
<evidence type="ECO:0000256" key="8">
    <source>
        <dbReference type="HAMAP-Rule" id="MF_00260"/>
    </source>
</evidence>
<sequence length="330" mass="35754">MISTLRIATRNSPLALWQAEDVKARIEALGLGVSVELVKMTTKGDQMLNSPLAKIGGKGLFVKELETAMLDGQADIAVHSIKDVPAVLPEGLQIVHIMERENPHDAFVSNTFNLPDELPEKGIVGTCSLRRQAQLKSRFPHLEVHDLRGNVNSRLAKLDNGEYDAIILASAGLIRLGMQERIALEMSAEESLPAAGQGIVGIESRIDDEEVSALLDHLHHQDTSYRVQAERALSARLDGGCQVPIAAYSQLQGNQIWLRGLVASPDGKTVIKADAVAHQNEAVNLGVQVAEMLLYRGATDILHKLGLTPASLDEVAASAHKYVRRNDPST</sequence>
<comment type="miscellaneous">
    <text evidence="8">The porphobilinogen subunits are added to the dipyrromethane group.</text>
</comment>
<dbReference type="GO" id="GO:0005737">
    <property type="term" value="C:cytoplasm"/>
    <property type="evidence" value="ECO:0007669"/>
    <property type="project" value="UniProtKB-UniRule"/>
</dbReference>
<dbReference type="GO" id="GO:0006782">
    <property type="term" value="P:protoporphyrinogen IX biosynthetic process"/>
    <property type="evidence" value="ECO:0007669"/>
    <property type="project" value="UniProtKB-UniRule"/>
</dbReference>
<dbReference type="PIRSF" id="PIRSF001438">
    <property type="entry name" value="4pyrrol_synth_OHMeBilane_synth"/>
    <property type="match status" value="1"/>
</dbReference>
<dbReference type="InterPro" id="IPR022418">
    <property type="entry name" value="Porphobilinogen_deaminase_C"/>
</dbReference>
<dbReference type="UniPathway" id="UPA00251">
    <property type="reaction ID" value="UER00319"/>
</dbReference>
<accession>A0A2Z2NMV2</accession>
<dbReference type="FunFam" id="3.40.190.10:FF:000004">
    <property type="entry name" value="Porphobilinogen deaminase"/>
    <property type="match status" value="1"/>
</dbReference>
<dbReference type="PANTHER" id="PTHR11557">
    <property type="entry name" value="PORPHOBILINOGEN DEAMINASE"/>
    <property type="match status" value="1"/>
</dbReference>
<dbReference type="Gene3D" id="3.40.190.10">
    <property type="entry name" value="Periplasmic binding protein-like II"/>
    <property type="match status" value="2"/>
</dbReference>
<dbReference type="InterPro" id="IPR022417">
    <property type="entry name" value="Porphobilin_deaminase_N"/>
</dbReference>
<evidence type="ECO:0000256" key="1">
    <source>
        <dbReference type="ARBA" id="ARBA00002869"/>
    </source>
</evidence>
<dbReference type="OrthoDB" id="9810298at2"/>
<dbReference type="InterPro" id="IPR000860">
    <property type="entry name" value="HemC"/>
</dbReference>
<dbReference type="FunFam" id="3.40.190.10:FF:000005">
    <property type="entry name" value="Porphobilinogen deaminase"/>
    <property type="match status" value="1"/>
</dbReference>
<evidence type="ECO:0000256" key="7">
    <source>
        <dbReference type="ARBA" id="ARBA00048169"/>
    </source>
</evidence>
<dbReference type="Pfam" id="PF01379">
    <property type="entry name" value="Porphobil_deam"/>
    <property type="match status" value="1"/>
</dbReference>
<evidence type="ECO:0000313" key="11">
    <source>
        <dbReference type="EMBL" id="ASJ72553.1"/>
    </source>
</evidence>
<dbReference type="InterPro" id="IPR036803">
    <property type="entry name" value="Porphobilinogen_deaminase_C_sf"/>
</dbReference>
<dbReference type="EMBL" id="CP018632">
    <property type="protein sequence ID" value="ASJ72553.1"/>
    <property type="molecule type" value="Genomic_DNA"/>
</dbReference>
<feature type="domain" description="Porphobilinogen deaminase N-terminal" evidence="9">
    <location>
        <begin position="5"/>
        <end position="212"/>
    </location>
</feature>
<proteinExistence type="inferred from homology"/>
<comment type="cofactor">
    <cofactor evidence="8">
        <name>dipyrromethane</name>
        <dbReference type="ChEBI" id="CHEBI:60342"/>
    </cofactor>
    <text evidence="8">Binds 1 dipyrromethane group covalently.</text>
</comment>
<comment type="pathway">
    <text evidence="2">Porphyrin-containing compound metabolism; protoporphyrin-IX biosynthesis; coproporphyrinogen-III from 5-aminolevulinate: step 2/4.</text>
</comment>
<gene>
    <name evidence="8 11" type="primary">hemC</name>
    <name evidence="11" type="ORF">IMCC3135_12325</name>
</gene>
<evidence type="ECO:0000256" key="4">
    <source>
        <dbReference type="ARBA" id="ARBA00011245"/>
    </source>
</evidence>
<keyword evidence="6 8" id="KW-0627">Porphyrin biosynthesis</keyword>
<reference evidence="11 12" key="1">
    <citation type="submission" date="2016-12" db="EMBL/GenBank/DDBJ databases">
        <authorList>
            <person name="Song W.-J."/>
            <person name="Kurnit D.M."/>
        </authorList>
    </citation>
    <scope>NUCLEOTIDE SEQUENCE [LARGE SCALE GENOMIC DNA]</scope>
    <source>
        <strain evidence="11 12">IMCC3135</strain>
    </source>
</reference>
<dbReference type="CDD" id="cd13646">
    <property type="entry name" value="PBP2_EcHMBS_like"/>
    <property type="match status" value="1"/>
</dbReference>
<dbReference type="InterPro" id="IPR022419">
    <property type="entry name" value="Porphobilin_deaminase_cofac_BS"/>
</dbReference>
<dbReference type="SUPFAM" id="SSF54782">
    <property type="entry name" value="Porphobilinogen deaminase (hydroxymethylbilane synthase), C-terminal domain"/>
    <property type="match status" value="1"/>
</dbReference>
<evidence type="ECO:0000313" key="12">
    <source>
        <dbReference type="Proteomes" id="UP000250079"/>
    </source>
</evidence>
<dbReference type="HAMAP" id="MF_00260">
    <property type="entry name" value="Porphobil_deam"/>
    <property type="match status" value="1"/>
</dbReference>
<dbReference type="EC" id="2.5.1.61" evidence="8"/>
<keyword evidence="12" id="KW-1185">Reference proteome</keyword>
<feature type="modified residue" description="S-(dipyrrolylmethanemethyl)cysteine" evidence="8">
    <location>
        <position position="241"/>
    </location>
</feature>
<evidence type="ECO:0000256" key="6">
    <source>
        <dbReference type="ARBA" id="ARBA00023244"/>
    </source>
</evidence>
<comment type="function">
    <text evidence="1 8">Tetrapolymerization of the monopyrrole PBG into the hydroxymethylbilane pre-uroporphyrinogen in several discrete steps.</text>
</comment>
<dbReference type="GO" id="GO:0004418">
    <property type="term" value="F:hydroxymethylbilane synthase activity"/>
    <property type="evidence" value="ECO:0007669"/>
    <property type="project" value="UniProtKB-UniRule"/>
</dbReference>
<dbReference type="Pfam" id="PF03900">
    <property type="entry name" value="Porphobil_deamC"/>
    <property type="match status" value="1"/>
</dbReference>
<evidence type="ECO:0000256" key="3">
    <source>
        <dbReference type="ARBA" id="ARBA00005638"/>
    </source>
</evidence>
<name>A0A2Z2NMV2_9GAMM</name>
<dbReference type="PROSITE" id="PS00533">
    <property type="entry name" value="PORPHOBILINOGEN_DEAM"/>
    <property type="match status" value="1"/>
</dbReference>